<dbReference type="AlphaFoldDB" id="A0A1I1EAP7"/>
<evidence type="ECO:0000313" key="2">
    <source>
        <dbReference type="Proteomes" id="UP000199161"/>
    </source>
</evidence>
<organism evidence="1 2">
    <name type="scientific">Natronobacterium haloterrestre</name>
    <name type="common">Halobiforma haloterrestris</name>
    <dbReference type="NCBI Taxonomy" id="148448"/>
    <lineage>
        <taxon>Archaea</taxon>
        <taxon>Methanobacteriati</taxon>
        <taxon>Methanobacteriota</taxon>
        <taxon>Stenosarchaea group</taxon>
        <taxon>Halobacteria</taxon>
        <taxon>Halobacteriales</taxon>
        <taxon>Natrialbaceae</taxon>
        <taxon>Natronobacterium</taxon>
    </lineage>
</organism>
<gene>
    <name evidence="1" type="ORF">SAMN05444422_102303</name>
</gene>
<reference evidence="2" key="1">
    <citation type="submission" date="2016-10" db="EMBL/GenBank/DDBJ databases">
        <authorList>
            <person name="Varghese N."/>
            <person name="Submissions S."/>
        </authorList>
    </citation>
    <scope>NUCLEOTIDE SEQUENCE [LARGE SCALE GENOMIC DNA]</scope>
    <source>
        <strain evidence="2">DSM 13078</strain>
    </source>
</reference>
<accession>A0A1I1EAP7</accession>
<keyword evidence="2" id="KW-1185">Reference proteome</keyword>
<dbReference type="Proteomes" id="UP000199161">
    <property type="component" value="Unassembled WGS sequence"/>
</dbReference>
<name>A0A1I1EAP7_NATHA</name>
<sequence length="39" mass="4364">MTTWAELFERGGEYDVSLERIREAAGDLGEEETGEEDGD</sequence>
<proteinExistence type="predicted"/>
<dbReference type="EMBL" id="FOKW01000002">
    <property type="protein sequence ID" value="SFB83672.1"/>
    <property type="molecule type" value="Genomic_DNA"/>
</dbReference>
<protein>
    <submittedName>
        <fullName evidence="1">Uncharacterized protein</fullName>
    </submittedName>
</protein>
<evidence type="ECO:0000313" key="1">
    <source>
        <dbReference type="EMBL" id="SFB83672.1"/>
    </source>
</evidence>